<keyword evidence="3 6" id="KW-0479">Metal-binding</keyword>
<evidence type="ECO:0000256" key="5">
    <source>
        <dbReference type="ARBA" id="ARBA00023004"/>
    </source>
</evidence>
<protein>
    <recommendedName>
        <fullName evidence="7">Cytochrome c domain-containing protein</fullName>
    </recommendedName>
</protein>
<dbReference type="InterPro" id="IPR009056">
    <property type="entry name" value="Cyt_c-like_dom"/>
</dbReference>
<organism evidence="8 9">
    <name type="scientific">Deinococcus ficus</name>
    <dbReference type="NCBI Taxonomy" id="317577"/>
    <lineage>
        <taxon>Bacteria</taxon>
        <taxon>Thermotogati</taxon>
        <taxon>Deinococcota</taxon>
        <taxon>Deinococci</taxon>
        <taxon>Deinococcales</taxon>
        <taxon>Deinococcaceae</taxon>
        <taxon>Deinococcus</taxon>
    </lineage>
</organism>
<keyword evidence="9" id="KW-1185">Reference proteome</keyword>
<dbReference type="PROSITE" id="PS51007">
    <property type="entry name" value="CYTC"/>
    <property type="match status" value="1"/>
</dbReference>
<evidence type="ECO:0000256" key="4">
    <source>
        <dbReference type="ARBA" id="ARBA00022982"/>
    </source>
</evidence>
<keyword evidence="2 6" id="KW-0349">Heme</keyword>
<keyword evidence="5 6" id="KW-0408">Iron</keyword>
<dbReference type="STRING" id="317577.GCA_000419625_02755"/>
<gene>
    <name evidence="8" type="ORF">DFI_05880</name>
</gene>
<dbReference type="EMBL" id="CP021081">
    <property type="protein sequence ID" value="ASN82051.1"/>
    <property type="molecule type" value="Genomic_DNA"/>
</dbReference>
<dbReference type="GO" id="GO:0009055">
    <property type="term" value="F:electron transfer activity"/>
    <property type="evidence" value="ECO:0007669"/>
    <property type="project" value="InterPro"/>
</dbReference>
<evidence type="ECO:0000256" key="3">
    <source>
        <dbReference type="ARBA" id="ARBA00022723"/>
    </source>
</evidence>
<dbReference type="PANTHER" id="PTHR35008">
    <property type="entry name" value="BLL4482 PROTEIN-RELATED"/>
    <property type="match status" value="1"/>
</dbReference>
<evidence type="ECO:0000259" key="7">
    <source>
        <dbReference type="PROSITE" id="PS51007"/>
    </source>
</evidence>
<dbReference type="AlphaFoldDB" id="A0A221SZK7"/>
<dbReference type="InterPro" id="IPR008168">
    <property type="entry name" value="Cyt_C_IC"/>
</dbReference>
<keyword evidence="1" id="KW-0813">Transport</keyword>
<dbReference type="GO" id="GO:0020037">
    <property type="term" value="F:heme binding"/>
    <property type="evidence" value="ECO:0007669"/>
    <property type="project" value="InterPro"/>
</dbReference>
<dbReference type="SUPFAM" id="SSF46626">
    <property type="entry name" value="Cytochrome c"/>
    <property type="match status" value="1"/>
</dbReference>
<dbReference type="Pfam" id="PF13442">
    <property type="entry name" value="Cytochrome_CBB3"/>
    <property type="match status" value="1"/>
</dbReference>
<feature type="domain" description="Cytochrome c" evidence="7">
    <location>
        <begin position="1"/>
        <end position="78"/>
    </location>
</feature>
<dbReference type="InterPro" id="IPR036909">
    <property type="entry name" value="Cyt_c-like_dom_sf"/>
</dbReference>
<proteinExistence type="predicted"/>
<dbReference type="KEGG" id="dfc:DFI_05880"/>
<evidence type="ECO:0000313" key="9">
    <source>
        <dbReference type="Proteomes" id="UP000259030"/>
    </source>
</evidence>
<evidence type="ECO:0000256" key="1">
    <source>
        <dbReference type="ARBA" id="ARBA00022448"/>
    </source>
</evidence>
<evidence type="ECO:0000256" key="6">
    <source>
        <dbReference type="PROSITE-ProRule" id="PRU00433"/>
    </source>
</evidence>
<dbReference type="Gene3D" id="1.10.760.10">
    <property type="entry name" value="Cytochrome c-like domain"/>
    <property type="match status" value="1"/>
</dbReference>
<sequence>MDSPKALYEAACASCHMPDGRGAVGAARYPALANNPRLAQYQYPATFIMNGAGAMPTFQRHLTDQQVADVINYVRTELNDYTDTVDAGMIAPFRRPTPTPDIDGAAG</sequence>
<evidence type="ECO:0000313" key="8">
    <source>
        <dbReference type="EMBL" id="ASN82051.1"/>
    </source>
</evidence>
<name>A0A221SZK7_9DEIO</name>
<accession>A0A221SZK7</accession>
<dbReference type="PRINTS" id="PR00605">
    <property type="entry name" value="CYTCHROMECIC"/>
</dbReference>
<keyword evidence="4" id="KW-0249">Electron transport</keyword>
<evidence type="ECO:0000256" key="2">
    <source>
        <dbReference type="ARBA" id="ARBA00022617"/>
    </source>
</evidence>
<dbReference type="InterPro" id="IPR051459">
    <property type="entry name" value="Cytochrome_c-type_DH"/>
</dbReference>
<reference evidence="8 9" key="1">
    <citation type="submission" date="2017-05" db="EMBL/GenBank/DDBJ databases">
        <title>The complete genome sequence of Deinococcus ficus isolated from the rhizosphere of the Ficus religiosa L. in Taiwan.</title>
        <authorList>
            <person name="Wu K.-M."/>
            <person name="Liao T.-L."/>
            <person name="Liu Y.-M."/>
            <person name="Young C.-C."/>
            <person name="Tsai S.-F."/>
        </authorList>
    </citation>
    <scope>NUCLEOTIDE SEQUENCE [LARGE SCALE GENOMIC DNA]</scope>
    <source>
        <strain evidence="8 9">CC-FR2-10</strain>
    </source>
</reference>
<dbReference type="GO" id="GO:0005506">
    <property type="term" value="F:iron ion binding"/>
    <property type="evidence" value="ECO:0007669"/>
    <property type="project" value="InterPro"/>
</dbReference>
<dbReference type="PANTHER" id="PTHR35008:SF4">
    <property type="entry name" value="BLL4482 PROTEIN"/>
    <property type="match status" value="1"/>
</dbReference>
<dbReference type="Proteomes" id="UP000259030">
    <property type="component" value="Chromosome"/>
</dbReference>